<dbReference type="PROSITE" id="PS51257">
    <property type="entry name" value="PROKAR_LIPOPROTEIN"/>
    <property type="match status" value="1"/>
</dbReference>
<dbReference type="AlphaFoldDB" id="A0A150P7M8"/>
<evidence type="ECO:0008006" key="5">
    <source>
        <dbReference type="Google" id="ProtNLM"/>
    </source>
</evidence>
<evidence type="ECO:0000313" key="4">
    <source>
        <dbReference type="Proteomes" id="UP000075420"/>
    </source>
</evidence>
<organism evidence="3 4">
    <name type="scientific">Sorangium cellulosum</name>
    <name type="common">Polyangium cellulosum</name>
    <dbReference type="NCBI Taxonomy" id="56"/>
    <lineage>
        <taxon>Bacteria</taxon>
        <taxon>Pseudomonadati</taxon>
        <taxon>Myxococcota</taxon>
        <taxon>Polyangia</taxon>
        <taxon>Polyangiales</taxon>
        <taxon>Polyangiaceae</taxon>
        <taxon>Sorangium</taxon>
    </lineage>
</organism>
<gene>
    <name evidence="3" type="ORF">BE08_30865</name>
</gene>
<evidence type="ECO:0000256" key="1">
    <source>
        <dbReference type="ARBA" id="ARBA00022441"/>
    </source>
</evidence>
<dbReference type="SMART" id="SM00612">
    <property type="entry name" value="Kelch"/>
    <property type="match status" value="5"/>
</dbReference>
<dbReference type="PANTHER" id="PTHR45632:SF3">
    <property type="entry name" value="KELCH-LIKE PROTEIN 32"/>
    <property type="match status" value="1"/>
</dbReference>
<dbReference type="PANTHER" id="PTHR45632">
    <property type="entry name" value="LD33804P"/>
    <property type="match status" value="1"/>
</dbReference>
<dbReference type="SUPFAM" id="SSF50965">
    <property type="entry name" value="Galactose oxidase, central domain"/>
    <property type="match status" value="1"/>
</dbReference>
<sequence length="344" mass="35523">MRSITALGFSLCFSLVTSGCIDGGSSASESNAASGEDVSAGARSGWRELAPIAGGPRQEHCVVALDGKVYVIAGVGGDFLNTGRVEVYDPRDDTWSEAAPLPVALNHPNIAAVNGKIYLLGGMIGEFPWTAVGDVFEYDPDTDAWTALDPMPEGTERGSAAVGASGTKIYLAGGLRSLSPRFQDTVLAFSSYDVVTGAWEALPDLPEPRDHVGGAVVGSTFYVLGGRANGQGNVKDTVFAYDLSARAWSTRAPMPTARGGVAAAVKGNKIYVIGGEGNEEPGSLGVFDDNEAYDAARDTWQVLAPMPTPLHGTGAVAVGSTIYVPGGGTQQGFGPTDIMAAFKP</sequence>
<comment type="caution">
    <text evidence="3">The sequence shown here is derived from an EMBL/GenBank/DDBJ whole genome shotgun (WGS) entry which is preliminary data.</text>
</comment>
<dbReference type="EMBL" id="JELY01002751">
    <property type="protein sequence ID" value="KYF51670.1"/>
    <property type="molecule type" value="Genomic_DNA"/>
</dbReference>
<proteinExistence type="predicted"/>
<protein>
    <recommendedName>
        <fullName evidence="5">Galactose oxidase</fullName>
    </recommendedName>
</protein>
<keyword evidence="1" id="KW-0880">Kelch repeat</keyword>
<evidence type="ECO:0000256" key="2">
    <source>
        <dbReference type="ARBA" id="ARBA00022737"/>
    </source>
</evidence>
<reference evidence="3 4" key="1">
    <citation type="submission" date="2014-02" db="EMBL/GenBank/DDBJ databases">
        <title>The small core and large imbalanced accessory genome model reveals a collaborative survival strategy of Sorangium cellulosum strains in nature.</title>
        <authorList>
            <person name="Han K."/>
            <person name="Peng R."/>
            <person name="Blom J."/>
            <person name="Li Y.-Z."/>
        </authorList>
    </citation>
    <scope>NUCLEOTIDE SEQUENCE [LARGE SCALE GENOMIC DNA]</scope>
    <source>
        <strain evidence="3 4">So0157-25</strain>
    </source>
</reference>
<dbReference type="Proteomes" id="UP000075420">
    <property type="component" value="Unassembled WGS sequence"/>
</dbReference>
<evidence type="ECO:0000313" key="3">
    <source>
        <dbReference type="EMBL" id="KYF51670.1"/>
    </source>
</evidence>
<accession>A0A150P7M8</accession>
<dbReference type="Gene3D" id="2.120.10.80">
    <property type="entry name" value="Kelch-type beta propeller"/>
    <property type="match status" value="2"/>
</dbReference>
<name>A0A150P7M8_SORCE</name>
<dbReference type="InterPro" id="IPR006652">
    <property type="entry name" value="Kelch_1"/>
</dbReference>
<dbReference type="Pfam" id="PF24681">
    <property type="entry name" value="Kelch_KLHDC2_KLHL20_DRC7"/>
    <property type="match status" value="1"/>
</dbReference>
<dbReference type="InterPro" id="IPR015915">
    <property type="entry name" value="Kelch-typ_b-propeller"/>
</dbReference>
<dbReference type="InterPro" id="IPR011043">
    <property type="entry name" value="Gal_Oxase/kelch_b-propeller"/>
</dbReference>
<keyword evidence="2" id="KW-0677">Repeat</keyword>
<dbReference type="Pfam" id="PF01344">
    <property type="entry name" value="Kelch_1"/>
    <property type="match status" value="1"/>
</dbReference>